<dbReference type="Gene3D" id="3.40.50.850">
    <property type="entry name" value="Isochorismatase-like"/>
    <property type="match status" value="1"/>
</dbReference>
<sequence length="186" mass="20723">MDDFYMMKIDDIEVGRAALILMHFQADVFDLLFAERQPPLLDQANLLIASWRPTGRPVIFANFALGVDYEAASDRNRLVTNLTTTGRFRDPQPAAGLAILPDDRLYACPRVNVFFGTSLHADLQVQGIDTLVMAGITSSGVVLSSISWASDADYQIHLVRRCCYDPDLDVHEGLFRTAFDTRAIIV</sequence>
<keyword evidence="1" id="KW-0378">Hydrolase</keyword>
<evidence type="ECO:0000313" key="3">
    <source>
        <dbReference type="EMBL" id="MEN2789569.1"/>
    </source>
</evidence>
<accession>A0ABU9Y186</accession>
<organism evidence="3 4">
    <name type="scientific">Sphingomonas oligophenolica</name>
    <dbReference type="NCBI Taxonomy" id="301154"/>
    <lineage>
        <taxon>Bacteria</taxon>
        <taxon>Pseudomonadati</taxon>
        <taxon>Pseudomonadota</taxon>
        <taxon>Alphaproteobacteria</taxon>
        <taxon>Sphingomonadales</taxon>
        <taxon>Sphingomonadaceae</taxon>
        <taxon>Sphingomonas</taxon>
    </lineage>
</organism>
<dbReference type="Proteomes" id="UP001419910">
    <property type="component" value="Unassembled WGS sequence"/>
</dbReference>
<dbReference type="Pfam" id="PF00857">
    <property type="entry name" value="Isochorismatase"/>
    <property type="match status" value="1"/>
</dbReference>
<evidence type="ECO:0000313" key="4">
    <source>
        <dbReference type="Proteomes" id="UP001419910"/>
    </source>
</evidence>
<name>A0ABU9Y186_9SPHN</name>
<dbReference type="RefSeq" id="WP_343887132.1">
    <property type="nucleotide sequence ID" value="NZ_BAAAEH010000002.1"/>
</dbReference>
<evidence type="ECO:0000259" key="2">
    <source>
        <dbReference type="Pfam" id="PF00857"/>
    </source>
</evidence>
<feature type="domain" description="Isochorismatase-like" evidence="2">
    <location>
        <begin position="18"/>
        <end position="180"/>
    </location>
</feature>
<keyword evidence="4" id="KW-1185">Reference proteome</keyword>
<gene>
    <name evidence="3" type="ORF">ABC974_08030</name>
</gene>
<evidence type="ECO:0000256" key="1">
    <source>
        <dbReference type="ARBA" id="ARBA00022801"/>
    </source>
</evidence>
<reference evidence="3 4" key="1">
    <citation type="submission" date="2024-05" db="EMBL/GenBank/DDBJ databases">
        <authorList>
            <person name="Liu Q."/>
            <person name="Xin Y.-H."/>
        </authorList>
    </citation>
    <scope>NUCLEOTIDE SEQUENCE [LARGE SCALE GENOMIC DNA]</scope>
    <source>
        <strain evidence="3 4">CGMCC 1.10181</strain>
    </source>
</reference>
<dbReference type="InterPro" id="IPR036380">
    <property type="entry name" value="Isochorismatase-like_sf"/>
</dbReference>
<dbReference type="PANTHER" id="PTHR43540:SF1">
    <property type="entry name" value="ISOCHORISMATASE HYDROLASE"/>
    <property type="match status" value="1"/>
</dbReference>
<protein>
    <submittedName>
        <fullName evidence="3">Isochorismatase family protein</fullName>
    </submittedName>
</protein>
<comment type="caution">
    <text evidence="3">The sequence shown here is derived from an EMBL/GenBank/DDBJ whole genome shotgun (WGS) entry which is preliminary data.</text>
</comment>
<proteinExistence type="predicted"/>
<dbReference type="SUPFAM" id="SSF52499">
    <property type="entry name" value="Isochorismatase-like hydrolases"/>
    <property type="match status" value="1"/>
</dbReference>
<dbReference type="EMBL" id="JBDIME010000004">
    <property type="protein sequence ID" value="MEN2789569.1"/>
    <property type="molecule type" value="Genomic_DNA"/>
</dbReference>
<dbReference type="PANTHER" id="PTHR43540">
    <property type="entry name" value="PEROXYUREIDOACRYLATE/UREIDOACRYLATE AMIDOHYDROLASE-RELATED"/>
    <property type="match status" value="1"/>
</dbReference>
<dbReference type="InterPro" id="IPR050272">
    <property type="entry name" value="Isochorismatase-like_hydrls"/>
</dbReference>
<dbReference type="InterPro" id="IPR000868">
    <property type="entry name" value="Isochorismatase-like_dom"/>
</dbReference>